<dbReference type="InterPro" id="IPR040097">
    <property type="entry name" value="FAAL/FAAC"/>
</dbReference>
<dbReference type="CDD" id="cd05931">
    <property type="entry name" value="FAAL"/>
    <property type="match status" value="1"/>
</dbReference>
<feature type="domain" description="Carrier" evidence="6">
    <location>
        <begin position="1699"/>
        <end position="1774"/>
    </location>
</feature>
<dbReference type="InterPro" id="IPR006162">
    <property type="entry name" value="Ppantetheine_attach_site"/>
</dbReference>
<dbReference type="InterPro" id="IPR042099">
    <property type="entry name" value="ANL_N_sf"/>
</dbReference>
<name>A0ABP8HYH3_9BURK</name>
<dbReference type="Pfam" id="PF00501">
    <property type="entry name" value="AMP-binding"/>
    <property type="match status" value="2"/>
</dbReference>
<evidence type="ECO:0000256" key="5">
    <source>
        <dbReference type="ARBA" id="ARBA00023098"/>
    </source>
</evidence>
<dbReference type="Pfam" id="PF00668">
    <property type="entry name" value="Condensation"/>
    <property type="match status" value="1"/>
</dbReference>
<evidence type="ECO:0000313" key="8">
    <source>
        <dbReference type="Proteomes" id="UP001500975"/>
    </source>
</evidence>
<dbReference type="SUPFAM" id="SSF56801">
    <property type="entry name" value="Acetyl-CoA synthetase-like"/>
    <property type="match status" value="2"/>
</dbReference>
<comment type="cofactor">
    <cofactor evidence="1">
        <name>pantetheine 4'-phosphate</name>
        <dbReference type="ChEBI" id="CHEBI:47942"/>
    </cofactor>
</comment>
<dbReference type="Pfam" id="PF23024">
    <property type="entry name" value="AMP-dom_DIP2-like"/>
    <property type="match status" value="1"/>
</dbReference>
<dbReference type="InterPro" id="IPR036736">
    <property type="entry name" value="ACP-like_sf"/>
</dbReference>
<dbReference type="Pfam" id="PF13193">
    <property type="entry name" value="AMP-binding_C"/>
    <property type="match status" value="1"/>
</dbReference>
<dbReference type="Gene3D" id="1.10.1200.10">
    <property type="entry name" value="ACP-like"/>
    <property type="match status" value="2"/>
</dbReference>
<keyword evidence="3" id="KW-0597">Phosphoprotein</keyword>
<evidence type="ECO:0000256" key="2">
    <source>
        <dbReference type="ARBA" id="ARBA00022450"/>
    </source>
</evidence>
<keyword evidence="5" id="KW-0443">Lipid metabolism</keyword>
<evidence type="ECO:0000256" key="1">
    <source>
        <dbReference type="ARBA" id="ARBA00001957"/>
    </source>
</evidence>
<proteinExistence type="predicted"/>
<evidence type="ECO:0000256" key="3">
    <source>
        <dbReference type="ARBA" id="ARBA00022553"/>
    </source>
</evidence>
<comment type="caution">
    <text evidence="7">The sequence shown here is derived from an EMBL/GenBank/DDBJ whole genome shotgun (WGS) entry which is preliminary data.</text>
</comment>
<dbReference type="Gene3D" id="3.40.50.980">
    <property type="match status" value="2"/>
</dbReference>
<keyword evidence="2" id="KW-0596">Phosphopantetheine</keyword>
<dbReference type="InterPro" id="IPR023213">
    <property type="entry name" value="CAT-like_dom_sf"/>
</dbReference>
<dbReference type="InterPro" id="IPR000873">
    <property type="entry name" value="AMP-dep_synth/lig_dom"/>
</dbReference>
<protein>
    <recommendedName>
        <fullName evidence="6">Carrier domain-containing protein</fullName>
    </recommendedName>
</protein>
<dbReference type="Gene3D" id="2.30.38.10">
    <property type="entry name" value="Luciferase, Domain 3"/>
    <property type="match status" value="1"/>
</dbReference>
<dbReference type="PROSITE" id="PS00012">
    <property type="entry name" value="PHOSPHOPANTETHEINE"/>
    <property type="match status" value="1"/>
</dbReference>
<organism evidence="7 8">
    <name type="scientific">Variovorax defluvii</name>
    <dbReference type="NCBI Taxonomy" id="913761"/>
    <lineage>
        <taxon>Bacteria</taxon>
        <taxon>Pseudomonadati</taxon>
        <taxon>Pseudomonadota</taxon>
        <taxon>Betaproteobacteria</taxon>
        <taxon>Burkholderiales</taxon>
        <taxon>Comamonadaceae</taxon>
        <taxon>Variovorax</taxon>
    </lineage>
</organism>
<dbReference type="InterPro" id="IPR020806">
    <property type="entry name" value="PKS_PP-bd"/>
</dbReference>
<dbReference type="Gene3D" id="3.40.50.12780">
    <property type="entry name" value="N-terminal domain of ligase-like"/>
    <property type="match status" value="1"/>
</dbReference>
<dbReference type="Gene3D" id="3.30.559.30">
    <property type="entry name" value="Nonribosomal peptide synthetase, condensation domain"/>
    <property type="match status" value="1"/>
</dbReference>
<dbReference type="PANTHER" id="PTHR45527:SF1">
    <property type="entry name" value="FATTY ACID SYNTHASE"/>
    <property type="match status" value="1"/>
</dbReference>
<dbReference type="Pfam" id="PF00550">
    <property type="entry name" value="PP-binding"/>
    <property type="match status" value="2"/>
</dbReference>
<keyword evidence="4" id="KW-0276">Fatty acid metabolism</keyword>
<dbReference type="InterPro" id="IPR001242">
    <property type="entry name" value="Condensation_dom"/>
</dbReference>
<dbReference type="Gene3D" id="3.30.300.30">
    <property type="match status" value="2"/>
</dbReference>
<dbReference type="EMBL" id="BAABGJ010000048">
    <property type="protein sequence ID" value="GAA4347394.1"/>
    <property type="molecule type" value="Genomic_DNA"/>
</dbReference>
<dbReference type="PROSITE" id="PS00455">
    <property type="entry name" value="AMP_BINDING"/>
    <property type="match status" value="2"/>
</dbReference>
<dbReference type="SMART" id="SM00823">
    <property type="entry name" value="PKS_PP"/>
    <property type="match status" value="2"/>
</dbReference>
<dbReference type="Proteomes" id="UP001500975">
    <property type="component" value="Unassembled WGS sequence"/>
</dbReference>
<dbReference type="PROSITE" id="PS50075">
    <property type="entry name" value="CARRIER"/>
    <property type="match status" value="2"/>
</dbReference>
<dbReference type="CDD" id="cd19531">
    <property type="entry name" value="LCL_NRPS-like"/>
    <property type="match status" value="1"/>
</dbReference>
<dbReference type="SUPFAM" id="SSF52777">
    <property type="entry name" value="CoA-dependent acyltransferases"/>
    <property type="match status" value="2"/>
</dbReference>
<accession>A0ABP8HYH3</accession>
<gene>
    <name evidence="7" type="ORF">GCM10023165_32370</name>
</gene>
<dbReference type="PANTHER" id="PTHR45527">
    <property type="entry name" value="NONRIBOSOMAL PEPTIDE SYNTHETASE"/>
    <property type="match status" value="1"/>
</dbReference>
<reference evidence="8" key="1">
    <citation type="journal article" date="2019" name="Int. J. Syst. Evol. Microbiol.">
        <title>The Global Catalogue of Microorganisms (GCM) 10K type strain sequencing project: providing services to taxonomists for standard genome sequencing and annotation.</title>
        <authorList>
            <consortium name="The Broad Institute Genomics Platform"/>
            <consortium name="The Broad Institute Genome Sequencing Center for Infectious Disease"/>
            <person name="Wu L."/>
            <person name="Ma J."/>
        </authorList>
    </citation>
    <scope>NUCLEOTIDE SEQUENCE [LARGE SCALE GENOMIC DNA]</scope>
    <source>
        <strain evidence="8">JCM 17804</strain>
    </source>
</reference>
<dbReference type="InterPro" id="IPR009081">
    <property type="entry name" value="PP-bd_ACP"/>
</dbReference>
<dbReference type="InterPro" id="IPR010071">
    <property type="entry name" value="AA_adenyl_dom"/>
</dbReference>
<evidence type="ECO:0000259" key="6">
    <source>
        <dbReference type="PROSITE" id="PS50075"/>
    </source>
</evidence>
<dbReference type="NCBIfam" id="TIGR01733">
    <property type="entry name" value="AA-adenyl-dom"/>
    <property type="match status" value="1"/>
</dbReference>
<feature type="domain" description="Carrier" evidence="6">
    <location>
        <begin position="630"/>
        <end position="705"/>
    </location>
</feature>
<evidence type="ECO:0000256" key="4">
    <source>
        <dbReference type="ARBA" id="ARBA00022832"/>
    </source>
</evidence>
<dbReference type="Gene3D" id="3.30.559.10">
    <property type="entry name" value="Chloramphenicol acetyltransferase-like domain"/>
    <property type="match status" value="1"/>
</dbReference>
<sequence length="1774" mass="194143">MVSPVCRRKTTIPGPPFPMLNPTLLHCFPHDLSQPPKMQLASVFEAQCRARSEHLAFAFLGDDLSPARQCSYAELHEDVHRIAAWLSGQTRSGDRVLLAFGPGLDFVRVFWACLLSGRVAVPVPSPDPARLLHAAPRLRSVIADSRAALVLTSAGLLEAAAAVLDPAAFATTRWAALPDASQCAEAAADFTPPPIEPQTLAYLQYTSGSTSAPRGVRLTHANVLANVRALIAAGQGTEDSRLLSWLPHFHDYGLAFGVLVPLVLGARSYLMSPLAFLRRPLRWLEAVQKHGITHTGAPESAFAACLAALGDKPLATRLDSLVSVNCGAEPIQAQTVQRVLSVFGAAGMAPQVFAPSYGLAEAVLGVSAVPPHQAPRIVPVDPDALLAGRFQRVPESAPNARPLVGCGRPMQHTEIRIVEPGEPGHPCVDGRVGEIWVRSPSVGGGYWMQPEASEATFNAHLADGSGPWLRTGDLGFMDQGELFVTGRLKDLIIVHGENHYPQDLEWSAERAHPALRPGHGAAFSVDTPMGEGVVLALELDRRADADPEAVFRAVRRAIALEHGLPLHAVALLRAGTLPRTSSGKVQRQQCREAFLAGELQLAAPLDAGTEAPPEESQEDNERRERLGHVLPRDAREQAVWDIWCEVLGTRAFGVHESFFELGGNSLRMTQVVSRVAARFGVTLPLAEMFEHASVAAMAAQVAQQLQDGAASQAAEADTATVPVVARGVPLPASLSQRRMWVIQHFEPASTAYNVPLAIRLRGTLDAALCQQALDAMVRRHEGLRTRFVMGEHEPMQWIEPAIEVPLERIDLAHLPERERNAQARALLTQRAAQPFDLSQMPLHRPLLIRLDEREHVLFWVLHHAITDNWSSALLMRETLAAYGALAVGRAPLSDPPAIGYADYAAWQRSPAAVEARRPHLDYWLERLRELPDLELPTDFPRPAKPSHQGGRISAALPPRLRETMRSFGSREAATPFVVYLSAFVLMLSRYANSEDIAVGTPIANRHRVAAEPLVGTLVNTLVMRTDLSGDPSFTQLVHRVRRNALEAFAHQDAPFDELIDAMGHDRTLRPEGPVRVLFNVLNAPVDEPEMFGLEVDEFDFERVAAQFDLSMHIDTEFSQRVHLEYASDLYSEASAQRMLENYLSLLERLLDAPERPLSEQETISPAQLNLLRHAWNGAPMPLPARQLVHDYVNLSDATVQDRTAVIDAQGRTLSFGEVDAQSNRLAHALRHRGIARGRRVGLCIARGPAMLIAQLGVMKAGAAYVPLDPDYPADRLRFMATDAHLTAVLMQPQTREILEGLAIPMLEIEDRHLVQGQPSHALAPDPELDATPLDEAYLIYTSGSTGQPKGVRVPHRAVVNFLEGFRKTPGLSSDDCLVAITSPSFDPSVLDLMLPLAVRARVVIASQQQVHDPVALRALLESSDATLLQATPSAWRALIEAGWQGKPGFRGLIGGEALPPVLAERLMERTAELWNIYGPTETTVWATAWKVESPRHGITVGRPIDNVSVWVLDPQGRLCPIGVAGELYIGGAGVTLGYYRRDALTLERFVPDPFGEEEGAEGARLYRTGDLGRWRHDGLLELTGRADHQVKLRGFRIEMGEIESALLDHPELAHCVAVTRAEREDDVRLVAYFVARGPVPPAPPVLREHLRSRLPHYMVPQHFVPLDAMPMLPNGKVDRSRLPAPAMDVVLADGRSYVAPATHKEEVIAGIWAELLGVDQIGRTDNFFDLGGHSLLAMRAVSATEALLGWKIAPRRLIYESLQQIAREENLQPG</sequence>
<dbReference type="InterPro" id="IPR025110">
    <property type="entry name" value="AMP-bd_C"/>
</dbReference>
<dbReference type="InterPro" id="IPR020845">
    <property type="entry name" value="AMP-binding_CS"/>
</dbReference>
<keyword evidence="8" id="KW-1185">Reference proteome</keyword>
<dbReference type="SUPFAM" id="SSF47336">
    <property type="entry name" value="ACP-like"/>
    <property type="match status" value="2"/>
</dbReference>
<evidence type="ECO:0000313" key="7">
    <source>
        <dbReference type="EMBL" id="GAA4347394.1"/>
    </source>
</evidence>
<dbReference type="InterPro" id="IPR045851">
    <property type="entry name" value="AMP-bd_C_sf"/>
</dbReference>